<organism evidence="6 7">
    <name type="scientific">Streptomyces andamanensis</name>
    <dbReference type="NCBI Taxonomy" id="1565035"/>
    <lineage>
        <taxon>Bacteria</taxon>
        <taxon>Bacillati</taxon>
        <taxon>Actinomycetota</taxon>
        <taxon>Actinomycetes</taxon>
        <taxon>Kitasatosporales</taxon>
        <taxon>Streptomycetaceae</taxon>
        <taxon>Streptomyces</taxon>
    </lineage>
</organism>
<evidence type="ECO:0000256" key="2">
    <source>
        <dbReference type="ARBA" id="ARBA00022605"/>
    </source>
</evidence>
<dbReference type="InterPro" id="IPR050064">
    <property type="entry name" value="IGPS_HisA/HisF"/>
</dbReference>
<comment type="similarity">
    <text evidence="1 5">Belongs to the HisA/HisF family.</text>
</comment>
<comment type="pathway">
    <text evidence="4">Amino-acid biosynthesis.</text>
</comment>
<keyword evidence="3 5" id="KW-0368">Histidine biosynthesis</keyword>
<dbReference type="InterPro" id="IPR013785">
    <property type="entry name" value="Aldolase_TIM"/>
</dbReference>
<sequence length="266" mass="27431">MRPTESRRSPSPALLARQMIPCIDVREGAATSPSGAGGLSDPCDVVGIAAGYARDGAEQVFLDIVDAWPESGYLPGLLGELKATGLDLLVSVQHGTLPSPRTCAEILTAGATAVSVSTSMVAEPDRVAQTAQLIGPRRLMGVVNCSGDRRHGWHTLVDGGATPTTVDALHVARRFGDLKVRALLANSVDREGTGSGYDLDLTRAMARASGLPAIASGGAGSAEQLADALRDGDATHVLVNDVVHSGRETIGSLSEALCRCLADEAD</sequence>
<keyword evidence="2 5" id="KW-0028">Amino-acid biosynthesis</keyword>
<dbReference type="InterPro" id="IPR006062">
    <property type="entry name" value="His_biosynth"/>
</dbReference>
<evidence type="ECO:0000256" key="4">
    <source>
        <dbReference type="ARBA" id="ARBA00029440"/>
    </source>
</evidence>
<name>A0ABV8THT7_9ACTN</name>
<evidence type="ECO:0000256" key="3">
    <source>
        <dbReference type="ARBA" id="ARBA00023102"/>
    </source>
</evidence>
<dbReference type="Proteomes" id="UP001595824">
    <property type="component" value="Unassembled WGS sequence"/>
</dbReference>
<evidence type="ECO:0000313" key="6">
    <source>
        <dbReference type="EMBL" id="MFC4329966.1"/>
    </source>
</evidence>
<comment type="caution">
    <text evidence="6">The sequence shown here is derived from an EMBL/GenBank/DDBJ whole genome shotgun (WGS) entry which is preliminary data.</text>
</comment>
<protein>
    <submittedName>
        <fullName evidence="6">HisA/HisF-related TIM barrel protein</fullName>
    </submittedName>
</protein>
<dbReference type="Pfam" id="PF00977">
    <property type="entry name" value="His_biosynth"/>
    <property type="match status" value="1"/>
</dbReference>
<reference evidence="7" key="1">
    <citation type="journal article" date="2019" name="Int. J. Syst. Evol. Microbiol.">
        <title>The Global Catalogue of Microorganisms (GCM) 10K type strain sequencing project: providing services to taxonomists for standard genome sequencing and annotation.</title>
        <authorList>
            <consortium name="The Broad Institute Genomics Platform"/>
            <consortium name="The Broad Institute Genome Sequencing Center for Infectious Disease"/>
            <person name="Wu L."/>
            <person name="Ma J."/>
        </authorList>
    </citation>
    <scope>NUCLEOTIDE SEQUENCE [LARGE SCALE GENOMIC DNA]</scope>
    <source>
        <strain evidence="7">PCU 347</strain>
    </source>
</reference>
<keyword evidence="7" id="KW-1185">Reference proteome</keyword>
<dbReference type="SUPFAM" id="SSF51366">
    <property type="entry name" value="Ribulose-phoshate binding barrel"/>
    <property type="match status" value="1"/>
</dbReference>
<dbReference type="RefSeq" id="WP_381740690.1">
    <property type="nucleotide sequence ID" value="NZ_JBHSDP010000020.1"/>
</dbReference>
<accession>A0ABV8THT7</accession>
<dbReference type="PANTHER" id="PTHR21235">
    <property type="entry name" value="IMIDAZOLE GLYCEROL PHOSPHATE SYNTHASE SUBUNIT HISF/H IGP SYNTHASE SUBUNIT HISF/H"/>
    <property type="match status" value="1"/>
</dbReference>
<dbReference type="EMBL" id="JBHSDP010000020">
    <property type="protein sequence ID" value="MFC4329966.1"/>
    <property type="molecule type" value="Genomic_DNA"/>
</dbReference>
<dbReference type="Gene3D" id="3.20.20.70">
    <property type="entry name" value="Aldolase class I"/>
    <property type="match status" value="1"/>
</dbReference>
<gene>
    <name evidence="6" type="ORF">ACFPC0_19670</name>
</gene>
<dbReference type="InterPro" id="IPR011060">
    <property type="entry name" value="RibuloseP-bd_barrel"/>
</dbReference>
<dbReference type="PANTHER" id="PTHR21235:SF2">
    <property type="entry name" value="IMIDAZOLE GLYCEROL PHOSPHATE SYNTHASE HISHF"/>
    <property type="match status" value="1"/>
</dbReference>
<evidence type="ECO:0000313" key="7">
    <source>
        <dbReference type="Proteomes" id="UP001595824"/>
    </source>
</evidence>
<proteinExistence type="inferred from homology"/>
<evidence type="ECO:0000256" key="1">
    <source>
        <dbReference type="ARBA" id="ARBA00009667"/>
    </source>
</evidence>
<evidence type="ECO:0000256" key="5">
    <source>
        <dbReference type="RuleBase" id="RU003657"/>
    </source>
</evidence>